<sequence length="221" mass="23887">MTLAQQLGADAEAKILQKRLDVLEDYKSKYLATMKEITDLENTSSDKLNGYNTPKDTNTTNGNGGSGGSSSSAPSLNKGSYVSVKPGTKWYSNSYGGGKSGNARSGTIKYINNGGSHPYNIDGLGWVKKSDIVGYKNGGMVDYTGLAMLHGTKLKPEFILNNDQMKNMLSNFIKPQTSSNLPSKNASVTNYNFGNIELPNVTNARQFVAELKSLVNITKHQ</sequence>
<accession>A0A8S5P8H0</accession>
<feature type="compositionally biased region" description="Polar residues" evidence="1">
    <location>
        <begin position="43"/>
        <end position="56"/>
    </location>
</feature>
<dbReference type="EMBL" id="BK015346">
    <property type="protein sequence ID" value="DAE02492.1"/>
    <property type="molecule type" value="Genomic_DNA"/>
</dbReference>
<organism evidence="2">
    <name type="scientific">Siphoviridae sp. ctsUY14</name>
    <dbReference type="NCBI Taxonomy" id="2825693"/>
    <lineage>
        <taxon>Viruses</taxon>
        <taxon>Duplodnaviria</taxon>
        <taxon>Heunggongvirae</taxon>
        <taxon>Uroviricota</taxon>
        <taxon>Caudoviricetes</taxon>
    </lineage>
</organism>
<name>A0A8S5P8H0_9CAUD</name>
<protein>
    <submittedName>
        <fullName evidence="2">Uncharacterized protein</fullName>
    </submittedName>
</protein>
<feature type="region of interest" description="Disordered" evidence="1">
    <location>
        <begin position="43"/>
        <end position="78"/>
    </location>
</feature>
<evidence type="ECO:0000313" key="2">
    <source>
        <dbReference type="EMBL" id="DAE02492.1"/>
    </source>
</evidence>
<proteinExistence type="predicted"/>
<reference evidence="2" key="1">
    <citation type="journal article" date="2021" name="Proc. Natl. Acad. Sci. U.S.A.">
        <title>A Catalog of Tens of Thousands of Viruses from Human Metagenomes Reveals Hidden Associations with Chronic Diseases.</title>
        <authorList>
            <person name="Tisza M.J."/>
            <person name="Buck C.B."/>
        </authorList>
    </citation>
    <scope>NUCLEOTIDE SEQUENCE</scope>
    <source>
        <strain evidence="2">CtsUY14</strain>
    </source>
</reference>
<evidence type="ECO:0000256" key="1">
    <source>
        <dbReference type="SAM" id="MobiDB-lite"/>
    </source>
</evidence>